<evidence type="ECO:0000256" key="1">
    <source>
        <dbReference type="ARBA" id="ARBA00010515"/>
    </source>
</evidence>
<name>A0A4R9LMC3_9LEPT</name>
<dbReference type="Pfam" id="PF07859">
    <property type="entry name" value="Abhydrolase_3"/>
    <property type="match status" value="1"/>
</dbReference>
<comment type="similarity">
    <text evidence="1">Belongs to the 'GDXG' lipolytic enzyme family.</text>
</comment>
<organism evidence="5 6">
    <name type="scientific">Leptospira ilyithenensis</name>
    <dbReference type="NCBI Taxonomy" id="2484901"/>
    <lineage>
        <taxon>Bacteria</taxon>
        <taxon>Pseudomonadati</taxon>
        <taxon>Spirochaetota</taxon>
        <taxon>Spirochaetia</taxon>
        <taxon>Leptospirales</taxon>
        <taxon>Leptospiraceae</taxon>
        <taxon>Leptospira</taxon>
    </lineage>
</organism>
<feature type="domain" description="Alpha/beta hydrolase fold-3" evidence="4">
    <location>
        <begin position="112"/>
        <end position="320"/>
    </location>
</feature>
<dbReference type="PROSITE" id="PS01174">
    <property type="entry name" value="LIPASE_GDXG_SER"/>
    <property type="match status" value="1"/>
</dbReference>
<accession>A0A4R9LMC3</accession>
<dbReference type="InterPro" id="IPR029058">
    <property type="entry name" value="AB_hydrolase_fold"/>
</dbReference>
<dbReference type="Gene3D" id="3.40.50.1820">
    <property type="entry name" value="alpha/beta hydrolase"/>
    <property type="match status" value="1"/>
</dbReference>
<dbReference type="GO" id="GO:0016787">
    <property type="term" value="F:hydrolase activity"/>
    <property type="evidence" value="ECO:0007669"/>
    <property type="project" value="UniProtKB-KW"/>
</dbReference>
<keyword evidence="2 5" id="KW-0378">Hydrolase</keyword>
<evidence type="ECO:0000259" key="4">
    <source>
        <dbReference type="Pfam" id="PF07859"/>
    </source>
</evidence>
<dbReference type="InterPro" id="IPR050300">
    <property type="entry name" value="GDXG_lipolytic_enzyme"/>
</dbReference>
<dbReference type="AlphaFoldDB" id="A0A4R9LMC3"/>
<dbReference type="PANTHER" id="PTHR48081">
    <property type="entry name" value="AB HYDROLASE SUPERFAMILY PROTEIN C4A8.06C"/>
    <property type="match status" value="1"/>
</dbReference>
<dbReference type="SUPFAM" id="SSF53474">
    <property type="entry name" value="alpha/beta-Hydrolases"/>
    <property type="match status" value="1"/>
</dbReference>
<evidence type="ECO:0000313" key="5">
    <source>
        <dbReference type="EMBL" id="TGN09405.1"/>
    </source>
</evidence>
<evidence type="ECO:0000256" key="3">
    <source>
        <dbReference type="PROSITE-ProRule" id="PRU10038"/>
    </source>
</evidence>
<proteinExistence type="inferred from homology"/>
<comment type="caution">
    <text evidence="5">The sequence shown here is derived from an EMBL/GenBank/DDBJ whole genome shotgun (WGS) entry which is preliminary data.</text>
</comment>
<dbReference type="PANTHER" id="PTHR48081:SF8">
    <property type="entry name" value="ALPHA_BETA HYDROLASE FOLD-3 DOMAIN-CONTAINING PROTEIN-RELATED"/>
    <property type="match status" value="1"/>
</dbReference>
<evidence type="ECO:0000256" key="2">
    <source>
        <dbReference type="ARBA" id="ARBA00022801"/>
    </source>
</evidence>
<feature type="active site" evidence="3">
    <location>
        <position position="190"/>
    </location>
</feature>
<dbReference type="InterPro" id="IPR019826">
    <property type="entry name" value="Carboxylesterase_B_AS"/>
</dbReference>
<protein>
    <submittedName>
        <fullName evidence="5">Alpha/beta hydrolase</fullName>
    </submittedName>
</protein>
<dbReference type="InterPro" id="IPR013094">
    <property type="entry name" value="AB_hydrolase_3"/>
</dbReference>
<dbReference type="Proteomes" id="UP000298264">
    <property type="component" value="Unassembled WGS sequence"/>
</dbReference>
<keyword evidence="6" id="KW-1185">Reference proteome</keyword>
<sequence>MLVDIKRSITGFAFSMPENWVHSLFGGAVISNEQVLNAQCQLACNFARFLPKVETLTAHKARKLYAENTKIFDEAPIGISHIEDKLIPTPSASFIPIRLYNAHPQKGNLPIVIYFHGGGLTIGSLDTHDALCRRIAYYSKVIVVSVGYRLAPEHPYPAAIDDAMIAYQYVRSIAYLFGGSPNAIAVAGDSAGGLLATALCIRAKKEKMPLPVYQALLYPVTDVSRESETYDTYGDKFILTRSTLRWFIRNYTPDERDRRLTVNSPLLSDPKDLKGLPPAYVATAGFDPLSHEGEAYAQSLESAGVKVQHRHFPSLIHGYLHLTGIIPAAKEAETDFLQSLHSFFATRKF</sequence>
<reference evidence="5" key="1">
    <citation type="journal article" date="2019" name="PLoS Negl. Trop. Dis.">
        <title>Revisiting the worldwide diversity of Leptospira species in the environment.</title>
        <authorList>
            <person name="Vincent A.T."/>
            <person name="Schiettekatte O."/>
            <person name="Bourhy P."/>
            <person name="Veyrier F.J."/>
            <person name="Picardeau M."/>
        </authorList>
    </citation>
    <scope>NUCLEOTIDE SEQUENCE [LARGE SCALE GENOMIC DNA]</scope>
    <source>
        <strain evidence="5">201400974</strain>
    </source>
</reference>
<gene>
    <name evidence="5" type="ORF">EHS11_12720</name>
</gene>
<dbReference type="InterPro" id="IPR033140">
    <property type="entry name" value="Lipase_GDXG_put_SER_AS"/>
</dbReference>
<dbReference type="PROSITE" id="PS00122">
    <property type="entry name" value="CARBOXYLESTERASE_B_1"/>
    <property type="match status" value="1"/>
</dbReference>
<dbReference type="OrthoDB" id="24847at2"/>
<dbReference type="RefSeq" id="WP_135764787.1">
    <property type="nucleotide sequence ID" value="NZ_RQHV01000052.1"/>
</dbReference>
<evidence type="ECO:0000313" key="6">
    <source>
        <dbReference type="Proteomes" id="UP000298264"/>
    </source>
</evidence>
<dbReference type="EMBL" id="RQHV01000052">
    <property type="protein sequence ID" value="TGN09405.1"/>
    <property type="molecule type" value="Genomic_DNA"/>
</dbReference>